<keyword evidence="3 12" id="KW-0812">Transmembrane</keyword>
<evidence type="ECO:0000256" key="12">
    <source>
        <dbReference type="SAM" id="Phobius"/>
    </source>
</evidence>
<evidence type="ECO:0000256" key="1">
    <source>
        <dbReference type="ARBA" id="ARBA00004141"/>
    </source>
</evidence>
<feature type="coiled-coil region" evidence="10">
    <location>
        <begin position="359"/>
        <end position="386"/>
    </location>
</feature>
<feature type="compositionally biased region" description="Polar residues" evidence="11">
    <location>
        <begin position="406"/>
        <end position="422"/>
    </location>
</feature>
<evidence type="ECO:0000256" key="4">
    <source>
        <dbReference type="ARBA" id="ARBA00022989"/>
    </source>
</evidence>
<dbReference type="InterPro" id="IPR002455">
    <property type="entry name" value="GPCR3_GABA-B"/>
</dbReference>
<evidence type="ECO:0000256" key="7">
    <source>
        <dbReference type="ARBA" id="ARBA00023170"/>
    </source>
</evidence>
<evidence type="ECO:0000256" key="10">
    <source>
        <dbReference type="SAM" id="Coils"/>
    </source>
</evidence>
<feature type="transmembrane region" description="Helical" evidence="12">
    <location>
        <begin position="156"/>
        <end position="181"/>
    </location>
</feature>
<comment type="subcellular location">
    <subcellularLocation>
        <location evidence="1">Membrane</location>
        <topology evidence="1">Multi-pass membrane protein</topology>
    </subcellularLocation>
</comment>
<feature type="transmembrane region" description="Helical" evidence="12">
    <location>
        <begin position="50"/>
        <end position="72"/>
    </location>
</feature>
<dbReference type="GO" id="GO:0007214">
    <property type="term" value="P:gamma-aminobutyric acid signaling pathway"/>
    <property type="evidence" value="ECO:0007669"/>
    <property type="project" value="TreeGrafter"/>
</dbReference>
<dbReference type="Proteomes" id="UP001181693">
    <property type="component" value="Unassembled WGS sequence"/>
</dbReference>
<keyword evidence="9" id="KW-0807">Transducer</keyword>
<dbReference type="EMBL" id="DYDO01000001">
    <property type="protein sequence ID" value="DBA34620.1"/>
    <property type="molecule type" value="Genomic_DNA"/>
</dbReference>
<sequence length="765" mass="85866">MEPPLNCSTLPQSHIETTLDKMEALGVLQELCHVSKASNRTQISAALQGILGSLLTCGLLLCLIFVIFTVHFRQNRIVKMSSPNLNLVILLGSLLVYISAFMFSAQESVPFIHIVIQVRISLLYIGVSLIFGPLLGKSWRLHRVFTHRIPNKRVIIKDLTLLGLQAALLFIDSVLLLSWVLSDPVVCTHNLSASIKAAEKGTHCAVTKMLSCSSLHADFWVTLLLGFKGILLVYGTYLAGLTKNISTPPVNQSLVIMVGTTLVLVGTAVVLLVTRFFYNWPNLVYGVTSASILICTTTINCLIFIPQLLQWSRFKEEPSHTTVHMAKYFNSPSKSMRSMYSEDQIYHLLGENTSMRRLLTEKNAVIDSLQEQVVNAKEKLVQLLKSECSVEITEVSPLSASTLAIQQQTVSSDETTNKASSPETKDKAMDPVTNPDKGPQEENPQESKDKVLQTSECSVPKKEAAMPTITKHVSFMDSISKPQSECRDKRPNSTCEPMERLSKKVNYVSCEKLQEILRELSFETLSGGCHLSPGKQRRSSHSIHREPMGQSMEGLRNFSFTFSPTMARRRRGLLHRHRNAGHPSHFSREMPQAEQWFINPGARERYDNATSHMEDNLNHKDEIRLDDNNDDDDLYLSSSPTNKMELGVPMERMRAHENVGLWISKLSDEPHGSRRPSQITNWSHVGPDEPLGFRSESPFSESDSSSSEESFCLCHRPYCDLCFPQICETSETETESADYLKGWSTHHTSSRPTVNFKEDLHPTFV</sequence>
<feature type="region of interest" description="Disordered" evidence="11">
    <location>
        <begin position="406"/>
        <end position="465"/>
    </location>
</feature>
<keyword evidence="8" id="KW-0325">Glycoprotein</keyword>
<keyword evidence="6 12" id="KW-0472">Membrane</keyword>
<evidence type="ECO:0000313" key="14">
    <source>
        <dbReference type="EMBL" id="DBA34620.1"/>
    </source>
</evidence>
<evidence type="ECO:0000313" key="15">
    <source>
        <dbReference type="Proteomes" id="UP001181693"/>
    </source>
</evidence>
<protein>
    <recommendedName>
        <fullName evidence="13">G-protein coupled receptors family 3 profile domain-containing protein</fullName>
    </recommendedName>
</protein>
<feature type="domain" description="G-protein coupled receptors family 3 profile" evidence="13">
    <location>
        <begin position="47"/>
        <end position="308"/>
    </location>
</feature>
<feature type="transmembrane region" description="Helical" evidence="12">
    <location>
        <begin position="84"/>
        <end position="105"/>
    </location>
</feature>
<evidence type="ECO:0000256" key="11">
    <source>
        <dbReference type="SAM" id="MobiDB-lite"/>
    </source>
</evidence>
<feature type="transmembrane region" description="Helical" evidence="12">
    <location>
        <begin position="219"/>
        <end position="242"/>
    </location>
</feature>
<dbReference type="InterPro" id="IPR017978">
    <property type="entry name" value="GPCR_3_C"/>
</dbReference>
<name>A0AAV3BB17_PYXAD</name>
<reference evidence="14" key="1">
    <citation type="thesis" date="2020" institute="ProQuest LLC" country="789 East Eisenhower Parkway, Ann Arbor, MI, USA">
        <title>Comparative Genomics and Chromosome Evolution.</title>
        <authorList>
            <person name="Mudd A.B."/>
        </authorList>
    </citation>
    <scope>NUCLEOTIDE SEQUENCE</scope>
    <source>
        <strain evidence="14">1538</strain>
        <tissue evidence="14">Blood</tissue>
    </source>
</reference>
<accession>A0AAV3BB17</accession>
<evidence type="ECO:0000259" key="13">
    <source>
        <dbReference type="PROSITE" id="PS50259"/>
    </source>
</evidence>
<evidence type="ECO:0000256" key="6">
    <source>
        <dbReference type="ARBA" id="ARBA00023136"/>
    </source>
</evidence>
<keyword evidence="15" id="KW-1185">Reference proteome</keyword>
<evidence type="ECO:0000256" key="3">
    <source>
        <dbReference type="ARBA" id="ARBA00022692"/>
    </source>
</evidence>
<dbReference type="GO" id="GO:0038039">
    <property type="term" value="C:G protein-coupled receptor heterodimeric complex"/>
    <property type="evidence" value="ECO:0007669"/>
    <property type="project" value="TreeGrafter"/>
</dbReference>
<evidence type="ECO:0000256" key="9">
    <source>
        <dbReference type="ARBA" id="ARBA00023224"/>
    </source>
</evidence>
<dbReference type="PROSITE" id="PS50259">
    <property type="entry name" value="G_PROTEIN_RECEP_F3_4"/>
    <property type="match status" value="1"/>
</dbReference>
<keyword evidence="5" id="KW-0297">G-protein coupled receptor</keyword>
<dbReference type="PANTHER" id="PTHR10519">
    <property type="entry name" value="GABA-B RECEPTOR"/>
    <property type="match status" value="1"/>
</dbReference>
<proteinExistence type="inferred from homology"/>
<dbReference type="Pfam" id="PF00003">
    <property type="entry name" value="7tm_3"/>
    <property type="match status" value="1"/>
</dbReference>
<dbReference type="PRINTS" id="PR01176">
    <property type="entry name" value="GABABRECEPTR"/>
</dbReference>
<dbReference type="GO" id="GO:0004965">
    <property type="term" value="F:G protein-coupled GABA receptor activity"/>
    <property type="evidence" value="ECO:0007669"/>
    <property type="project" value="InterPro"/>
</dbReference>
<gene>
    <name evidence="14" type="ORF">GDO54_002166</name>
</gene>
<dbReference type="PANTHER" id="PTHR10519:SF20">
    <property type="entry name" value="G-PROTEIN COUPLED RECEPTOR 156-RELATED"/>
    <property type="match status" value="1"/>
</dbReference>
<dbReference type="AlphaFoldDB" id="A0AAV3BB17"/>
<keyword evidence="10" id="KW-0175">Coiled coil</keyword>
<feature type="transmembrane region" description="Helical" evidence="12">
    <location>
        <begin position="254"/>
        <end position="277"/>
    </location>
</feature>
<organism evidence="14 15">
    <name type="scientific">Pyxicephalus adspersus</name>
    <name type="common">African bullfrog</name>
    <dbReference type="NCBI Taxonomy" id="30357"/>
    <lineage>
        <taxon>Eukaryota</taxon>
        <taxon>Metazoa</taxon>
        <taxon>Chordata</taxon>
        <taxon>Craniata</taxon>
        <taxon>Vertebrata</taxon>
        <taxon>Euteleostomi</taxon>
        <taxon>Amphibia</taxon>
        <taxon>Batrachia</taxon>
        <taxon>Anura</taxon>
        <taxon>Neobatrachia</taxon>
        <taxon>Ranoidea</taxon>
        <taxon>Pyxicephalidae</taxon>
        <taxon>Pyxicephalinae</taxon>
        <taxon>Pyxicephalus</taxon>
    </lineage>
</organism>
<feature type="region of interest" description="Disordered" evidence="11">
    <location>
        <begin position="667"/>
        <end position="702"/>
    </location>
</feature>
<comment type="caution">
    <text evidence="14">The sequence shown here is derived from an EMBL/GenBank/DDBJ whole genome shotgun (WGS) entry which is preliminary data.</text>
</comment>
<evidence type="ECO:0000256" key="8">
    <source>
        <dbReference type="ARBA" id="ARBA00023180"/>
    </source>
</evidence>
<evidence type="ECO:0000256" key="5">
    <source>
        <dbReference type="ARBA" id="ARBA00023040"/>
    </source>
</evidence>
<keyword evidence="7" id="KW-0675">Receptor</keyword>
<feature type="transmembrane region" description="Helical" evidence="12">
    <location>
        <begin position="111"/>
        <end position="135"/>
    </location>
</feature>
<comment type="similarity">
    <text evidence="2">Belongs to the G-protein coupled receptor 3 family. GABA-B receptor subfamily.</text>
</comment>
<evidence type="ECO:0000256" key="2">
    <source>
        <dbReference type="ARBA" id="ARBA00008991"/>
    </source>
</evidence>
<feature type="transmembrane region" description="Helical" evidence="12">
    <location>
        <begin position="283"/>
        <end position="305"/>
    </location>
</feature>
<keyword evidence="4 12" id="KW-1133">Transmembrane helix</keyword>